<comment type="similarity">
    <text evidence="1">Belongs to the glycosyltransferase 32 family.</text>
</comment>
<dbReference type="Gene3D" id="3.90.550.20">
    <property type="match status" value="1"/>
</dbReference>
<reference evidence="2 3" key="1">
    <citation type="submission" date="2020-03" db="EMBL/GenBank/DDBJ databases">
        <title>Draft Genome Sequence of Cudoniella acicularis.</title>
        <authorList>
            <person name="Buettner E."/>
            <person name="Kellner H."/>
        </authorList>
    </citation>
    <scope>NUCLEOTIDE SEQUENCE [LARGE SCALE GENOMIC DNA]</scope>
    <source>
        <strain evidence="2 3">DSM 108380</strain>
    </source>
</reference>
<dbReference type="Proteomes" id="UP000566819">
    <property type="component" value="Unassembled WGS sequence"/>
</dbReference>
<proteinExistence type="inferred from homology"/>
<evidence type="ECO:0000313" key="3">
    <source>
        <dbReference type="Proteomes" id="UP000566819"/>
    </source>
</evidence>
<accession>A0A8H4QXN6</accession>
<name>A0A8H4QXN6_9HELO</name>
<dbReference type="EMBL" id="JAAMPI010002033">
    <property type="protein sequence ID" value="KAF4619103.1"/>
    <property type="molecule type" value="Genomic_DNA"/>
</dbReference>
<organism evidence="2 3">
    <name type="scientific">Cudoniella acicularis</name>
    <dbReference type="NCBI Taxonomy" id="354080"/>
    <lineage>
        <taxon>Eukaryota</taxon>
        <taxon>Fungi</taxon>
        <taxon>Dikarya</taxon>
        <taxon>Ascomycota</taxon>
        <taxon>Pezizomycotina</taxon>
        <taxon>Leotiomycetes</taxon>
        <taxon>Helotiales</taxon>
        <taxon>Tricladiaceae</taxon>
        <taxon>Cudoniella</taxon>
    </lineage>
</organism>
<dbReference type="InterPro" id="IPR029044">
    <property type="entry name" value="Nucleotide-diphossugar_trans"/>
</dbReference>
<dbReference type="Pfam" id="PF04488">
    <property type="entry name" value="Gly_transf_sug"/>
    <property type="match status" value="1"/>
</dbReference>
<keyword evidence="3" id="KW-1185">Reference proteome</keyword>
<dbReference type="SUPFAM" id="SSF53448">
    <property type="entry name" value="Nucleotide-diphospho-sugar transferases"/>
    <property type="match status" value="1"/>
</dbReference>
<evidence type="ECO:0000256" key="1">
    <source>
        <dbReference type="ARBA" id="ARBA00009003"/>
    </source>
</evidence>
<dbReference type="InterPro" id="IPR007577">
    <property type="entry name" value="GlycoTrfase_DXD_sugar-bd_CS"/>
</dbReference>
<sequence length="337" mass="37871">MTAAGIPNIVHYVWMLKDPKEFHLEFKIFISFYSSHIFFRPERIYIHTNAAPSVFEEAKANGDVWTKRILAIPGVTPNYVTTPTSTTKGVAISRMEHQADFIRLAALLEFGGIYMDMDAIPLRDITSLRNSGFANVVGGNFALTAKGSGYISNGIMLAKPHSTMMAIFNKAADEFFDGGWVTGSVLLLTDLANRISAIPSEVLILQPQAFTPSSYEFEDEKRMFKPHFKTPPPEDLSAFNGPAELSGTCHDALEWLKVREAEGRVEKWEIDFSSSYILHATDDYIDRIWGWDHQIDLKYILARQSNFARAVYPAIRHAIQDGVIPGDKFMETRALVI</sequence>
<dbReference type="PANTHER" id="PTHR46830">
    <property type="entry name" value="TRANSFERASE, PUTATIVE-RELATED"/>
    <property type="match status" value="1"/>
</dbReference>
<dbReference type="PANTHER" id="PTHR46830:SF2">
    <property type="entry name" value="ALPHA-1,4-N-ACETYLGLUCOSAMINYLTRANSFERASE"/>
    <property type="match status" value="1"/>
</dbReference>
<dbReference type="GO" id="GO:1901135">
    <property type="term" value="P:carbohydrate derivative metabolic process"/>
    <property type="evidence" value="ECO:0007669"/>
    <property type="project" value="UniProtKB-ARBA"/>
</dbReference>
<dbReference type="OrthoDB" id="409543at2759"/>
<comment type="caution">
    <text evidence="2">The sequence shown here is derived from an EMBL/GenBank/DDBJ whole genome shotgun (WGS) entry which is preliminary data.</text>
</comment>
<evidence type="ECO:0000313" key="2">
    <source>
        <dbReference type="EMBL" id="KAF4619103.1"/>
    </source>
</evidence>
<protein>
    <submittedName>
        <fullName evidence="2">Uncharacterized protein</fullName>
    </submittedName>
</protein>
<dbReference type="AlphaFoldDB" id="A0A8H4QXN6"/>
<gene>
    <name evidence="2" type="ORF">G7Y89_g14744</name>
</gene>